<keyword evidence="3" id="KW-1185">Reference proteome</keyword>
<evidence type="ECO:0000313" key="3">
    <source>
        <dbReference type="Proteomes" id="UP000192578"/>
    </source>
</evidence>
<gene>
    <name evidence="2" type="ORF">BV898_02963</name>
</gene>
<proteinExistence type="predicted"/>
<evidence type="ECO:0000313" key="2">
    <source>
        <dbReference type="EMBL" id="OQV23233.1"/>
    </source>
</evidence>
<evidence type="ECO:0000256" key="1">
    <source>
        <dbReference type="SAM" id="MobiDB-lite"/>
    </source>
</evidence>
<dbReference type="OrthoDB" id="10577680at2759"/>
<dbReference type="EMBL" id="MTYJ01000013">
    <property type="protein sequence ID" value="OQV23233.1"/>
    <property type="molecule type" value="Genomic_DNA"/>
</dbReference>
<dbReference type="AlphaFoldDB" id="A0A1W0X6V5"/>
<feature type="compositionally biased region" description="Low complexity" evidence="1">
    <location>
        <begin position="256"/>
        <end position="269"/>
    </location>
</feature>
<feature type="compositionally biased region" description="Polar residues" evidence="1">
    <location>
        <begin position="285"/>
        <end position="310"/>
    </location>
</feature>
<organism evidence="2 3">
    <name type="scientific">Hypsibius exemplaris</name>
    <name type="common">Freshwater tardigrade</name>
    <dbReference type="NCBI Taxonomy" id="2072580"/>
    <lineage>
        <taxon>Eukaryota</taxon>
        <taxon>Metazoa</taxon>
        <taxon>Ecdysozoa</taxon>
        <taxon>Tardigrada</taxon>
        <taxon>Eutardigrada</taxon>
        <taxon>Parachela</taxon>
        <taxon>Hypsibioidea</taxon>
        <taxon>Hypsibiidae</taxon>
        <taxon>Hypsibius</taxon>
    </lineage>
</organism>
<reference evidence="3" key="1">
    <citation type="submission" date="2017-01" db="EMBL/GenBank/DDBJ databases">
        <title>Comparative genomics of anhydrobiosis in the tardigrade Hypsibius dujardini.</title>
        <authorList>
            <person name="Yoshida Y."/>
            <person name="Koutsovoulos G."/>
            <person name="Laetsch D."/>
            <person name="Stevens L."/>
            <person name="Kumar S."/>
            <person name="Horikawa D."/>
            <person name="Ishino K."/>
            <person name="Komine S."/>
            <person name="Tomita M."/>
            <person name="Blaxter M."/>
            <person name="Arakawa K."/>
        </authorList>
    </citation>
    <scope>NUCLEOTIDE SEQUENCE [LARGE SCALE GENOMIC DNA]</scope>
    <source>
        <strain evidence="3">Z151</strain>
    </source>
</reference>
<comment type="caution">
    <text evidence="2">The sequence shown here is derived from an EMBL/GenBank/DDBJ whole genome shotgun (WGS) entry which is preliminary data.</text>
</comment>
<protein>
    <submittedName>
        <fullName evidence="2">Uncharacterized protein</fullName>
    </submittedName>
</protein>
<accession>A0A1W0X6V5</accession>
<feature type="region of interest" description="Disordered" evidence="1">
    <location>
        <begin position="236"/>
        <end position="310"/>
    </location>
</feature>
<name>A0A1W0X6V5_HYPEX</name>
<dbReference type="Proteomes" id="UP000192578">
    <property type="component" value="Unassembled WGS sequence"/>
</dbReference>
<sequence length="310" mass="34562">MEKSSAYPQDVEKLTARISQFPEQRRSDYAAYLEERVFQVMAVIRPWGLNGETAKLLILDALAEEELTKGLPAPHEEDVEAVWRSCWKMDNVQKTQRESDLSLARLYDGDKKPAKAFYTNSMPHVEARTFVDIGADVTVLREVAVRLDGMEMASKLTDAFDEQVAKKYPSYGNSVIAEDSVSDLIAERQKQTFQTFSEDEPVDPNRWEWLKEKQPDLRHHESVEILRKVLFGGDDDKALTDSADSMPAVRRTRNHSISSVSSSGSRQTSVAAESAAKKMKGSGGTTAQKRSSASKPAKTVTPSSSKKGKK</sequence>